<name>A0AAD7TZK1_9APHY</name>
<feature type="region of interest" description="Disordered" evidence="1">
    <location>
        <begin position="404"/>
        <end position="427"/>
    </location>
</feature>
<dbReference type="Gene3D" id="3.80.10.10">
    <property type="entry name" value="Ribonuclease Inhibitor"/>
    <property type="match status" value="1"/>
</dbReference>
<feature type="compositionally biased region" description="Basic and acidic residues" evidence="1">
    <location>
        <begin position="577"/>
        <end position="588"/>
    </location>
</feature>
<gene>
    <name evidence="2" type="ORF">ONZ51_g2493</name>
</gene>
<evidence type="ECO:0000256" key="1">
    <source>
        <dbReference type="SAM" id="MobiDB-lite"/>
    </source>
</evidence>
<evidence type="ECO:0000313" key="3">
    <source>
        <dbReference type="Proteomes" id="UP001215151"/>
    </source>
</evidence>
<keyword evidence="3" id="KW-1185">Reference proteome</keyword>
<proteinExistence type="predicted"/>
<feature type="compositionally biased region" description="Basic residues" evidence="1">
    <location>
        <begin position="404"/>
        <end position="413"/>
    </location>
</feature>
<dbReference type="AlphaFoldDB" id="A0AAD7TZK1"/>
<dbReference type="EMBL" id="JAPEVG010000039">
    <property type="protein sequence ID" value="KAJ8490117.1"/>
    <property type="molecule type" value="Genomic_DNA"/>
</dbReference>
<protein>
    <recommendedName>
        <fullName evidence="4">F-box domain-containing protein</fullName>
    </recommendedName>
</protein>
<organism evidence="2 3">
    <name type="scientific">Trametes cubensis</name>
    <dbReference type="NCBI Taxonomy" id="1111947"/>
    <lineage>
        <taxon>Eukaryota</taxon>
        <taxon>Fungi</taxon>
        <taxon>Dikarya</taxon>
        <taxon>Basidiomycota</taxon>
        <taxon>Agaricomycotina</taxon>
        <taxon>Agaricomycetes</taxon>
        <taxon>Polyporales</taxon>
        <taxon>Polyporaceae</taxon>
        <taxon>Trametes</taxon>
    </lineage>
</organism>
<dbReference type="Proteomes" id="UP001215151">
    <property type="component" value="Unassembled WGS sequence"/>
</dbReference>
<feature type="compositionally biased region" description="Basic and acidic residues" evidence="1">
    <location>
        <begin position="556"/>
        <end position="569"/>
    </location>
</feature>
<evidence type="ECO:0008006" key="4">
    <source>
        <dbReference type="Google" id="ProtNLM"/>
    </source>
</evidence>
<accession>A0AAD7TZK1</accession>
<dbReference type="SUPFAM" id="SSF52047">
    <property type="entry name" value="RNI-like"/>
    <property type="match status" value="1"/>
</dbReference>
<comment type="caution">
    <text evidence="2">The sequence shown here is derived from an EMBL/GenBank/DDBJ whole genome shotgun (WGS) entry which is preliminary data.</text>
</comment>
<evidence type="ECO:0000313" key="2">
    <source>
        <dbReference type="EMBL" id="KAJ8490117.1"/>
    </source>
</evidence>
<feature type="region of interest" description="Disordered" evidence="1">
    <location>
        <begin position="542"/>
        <end position="619"/>
    </location>
</feature>
<reference evidence="2" key="1">
    <citation type="submission" date="2022-11" db="EMBL/GenBank/DDBJ databases">
        <title>Genome Sequence of Cubamyces cubensis.</title>
        <authorList>
            <person name="Buettner E."/>
        </authorList>
    </citation>
    <scope>NUCLEOTIDE SEQUENCE</scope>
    <source>
        <strain evidence="2">MPL-01</strain>
    </source>
</reference>
<sequence length="686" mass="77062">MPPSDLLLNTGTYAALLEQLSPGSISNDHRPEDVSLFSPRRENQKTLARLAQVCRTTSGPALAVLWRSIDRFQYLLYPFNSYDTYERIFTDAVNDTDWARFCEYAPCVRELRLSDLVTMRSNIWTILIQLCIREPLLPRLERLVDFPVDTMSACYSMLLSPSIRDLGLAFNSNTRDTLVRAGIGLIKSTLAQLTSLSITDWYNGYFEEMGTPIPLPELNHLQELRVKNWELPDQDIKAITGFPHLRVLHLRLSSSTFKHTVLELTEAFRSLRELELEGPLEGIDRFLQVAPPPALQTVSFVVEINSRDGLRGEHYWNAILTRLSLSSLRAFRATYKQMPASYDGRVDPTALLEMLAPFSHLESLILVYDQVASHLHGNCLHSIRHAWPQLTVFEVVVLERPQSRRGHRSRVRSRSPDGGMTRNSTPYYWGDPPPSITTLATFAAAHPHLTRLTIPALDLSEVPDVATVPHLRHGLRTLRISTLINDAPLLPFALALDLLFPHLDLRAVDSRVVAPNGSAECSQQLFAMLLAVQTGRTGAYRGHASNADVDSAAAPAKEDGDRDIGDKIHLTRQHWSHPTERWRADERVSLYGPRSPRTSPSRERSPPRQRIHPRPAAEPAIIPFVATPFSVRDTVSAAHLDKEEESRGIDRGTTRRRPKGGVKRLFRAIAASFRRGGGMSTRPGTT</sequence>
<dbReference type="InterPro" id="IPR032675">
    <property type="entry name" value="LRR_dom_sf"/>
</dbReference>